<dbReference type="InterPro" id="IPR052366">
    <property type="entry name" value="GTP_Pyrophosphokinase"/>
</dbReference>
<dbReference type="PANTHER" id="PTHR47837:SF1">
    <property type="entry name" value="GTP PYROPHOSPHOKINASE YJBM"/>
    <property type="match status" value="1"/>
</dbReference>
<dbReference type="Gene3D" id="3.30.460.10">
    <property type="entry name" value="Beta Polymerase, domain 2"/>
    <property type="match status" value="1"/>
</dbReference>
<gene>
    <name evidence="2" type="primary">ORF SG78</name>
</gene>
<dbReference type="SUPFAM" id="SSF81301">
    <property type="entry name" value="Nucleotidyltransferase"/>
    <property type="match status" value="1"/>
</dbReference>
<feature type="domain" description="RelA/SpoT" evidence="1">
    <location>
        <begin position="44"/>
        <end position="171"/>
    </location>
</feature>
<name>Q8GPS4_PSEAI</name>
<evidence type="ECO:0000259" key="1">
    <source>
        <dbReference type="SMART" id="SM00954"/>
    </source>
</evidence>
<reference evidence="2" key="1">
    <citation type="journal article" date="2002" name="J. Bacteriol.">
        <title>Gene islands integrated into tRNA(Gly) genes confer genome diversity on a Pseudomonas aeruginosa clone.</title>
        <authorList>
            <person name="Larbig K.D."/>
            <person name="Christmann A."/>
            <person name="Johann A."/>
            <person name="Klockgether J."/>
            <person name="Hartsch T."/>
            <person name="Merkl R."/>
            <person name="Wiehlmann L."/>
            <person name="Fritz H.-J."/>
            <person name="Tuemmler B."/>
        </authorList>
    </citation>
    <scope>NUCLEOTIDE SEQUENCE</scope>
    <source>
        <strain evidence="2">SG17M</strain>
    </source>
</reference>
<dbReference type="InterPro" id="IPR007685">
    <property type="entry name" value="RelA_SpoT"/>
</dbReference>
<dbReference type="RefSeq" id="WP_071579782.1">
    <property type="nucleotide sequence ID" value="NZ_LLUW01000023.1"/>
</dbReference>
<sequence>MELEEFRCRLTDAQPSLRGWGDFVRETVKAISKSESITLQILSSRVKEIDSAIGKLSRKPYKNPMSDMTDLVGVRAVCLLSPDVEKLCASLALHPEWKIQKSRDTSKEYEQAPEKFGYQSHHFEVRAKIDFDTDGVLIPADTCCELQVRTLMQHAYAEVVHDSIYKSSWGAPSRAIRFVSSSAALIETADHLFCETMNILELETKGRGELLEQLTGLYDSKINIKGFKDQKFNMMVLEELKNFIDDATVPKLSAFLDERNYIPDRISARVSSDVFWSQPVSMLAYFLVHDHSYLVKDAWPFSESEDALAMVYSDLGKKFAN</sequence>
<evidence type="ECO:0000313" key="2">
    <source>
        <dbReference type="EMBL" id="AAN62300.1"/>
    </source>
</evidence>
<dbReference type="PANTHER" id="PTHR47837">
    <property type="entry name" value="GTP PYROPHOSPHOKINASE YJBM"/>
    <property type="match status" value="1"/>
</dbReference>
<dbReference type="Pfam" id="PF04607">
    <property type="entry name" value="RelA_SpoT"/>
    <property type="match status" value="1"/>
</dbReference>
<proteinExistence type="predicted"/>
<protein>
    <submittedName>
        <fullName evidence="2">Uncharacterized protein ORF SG78</fullName>
    </submittedName>
</protein>
<organism evidence="2">
    <name type="scientific">Pseudomonas aeruginosa</name>
    <dbReference type="NCBI Taxonomy" id="287"/>
    <lineage>
        <taxon>Bacteria</taxon>
        <taxon>Pseudomonadati</taxon>
        <taxon>Pseudomonadota</taxon>
        <taxon>Gammaproteobacteria</taxon>
        <taxon>Pseudomonadales</taxon>
        <taxon>Pseudomonadaceae</taxon>
        <taxon>Pseudomonas</taxon>
    </lineage>
</organism>
<dbReference type="AlphaFoldDB" id="Q8GPS4"/>
<dbReference type="SMART" id="SM00954">
    <property type="entry name" value="RelA_SpoT"/>
    <property type="match status" value="1"/>
</dbReference>
<dbReference type="InterPro" id="IPR043519">
    <property type="entry name" value="NT_sf"/>
</dbReference>
<dbReference type="CDD" id="cd05399">
    <property type="entry name" value="NT_Rel-Spo_like"/>
    <property type="match status" value="1"/>
</dbReference>
<dbReference type="EMBL" id="AF440524">
    <property type="protein sequence ID" value="AAN62300.1"/>
    <property type="molecule type" value="Genomic_DNA"/>
</dbReference>
<accession>Q8GPS4</accession>
<dbReference type="GO" id="GO:0015969">
    <property type="term" value="P:guanosine tetraphosphate metabolic process"/>
    <property type="evidence" value="ECO:0007669"/>
    <property type="project" value="InterPro"/>
</dbReference>